<gene>
    <name evidence="1" type="ORF">LOD99_11354</name>
</gene>
<protein>
    <submittedName>
        <fullName evidence="1">Uncharacterized protein</fullName>
    </submittedName>
</protein>
<evidence type="ECO:0000313" key="2">
    <source>
        <dbReference type="Proteomes" id="UP001165289"/>
    </source>
</evidence>
<dbReference type="Proteomes" id="UP001165289">
    <property type="component" value="Unassembled WGS sequence"/>
</dbReference>
<sequence length="127" mass="14444">MRLSMSSLTAKLARVVFFNSEVCCKNLLCCSVKDLCRDSILLLHAAQTSEKKPLEPTLLRVRSRIGNEMESLDSLEGDWQHCGISMEPELKRNRFSDTFELSSDYDDDDVNNVHDSQMSCNLSKHSQ</sequence>
<name>A0AAV7K5J0_9METZ</name>
<proteinExistence type="predicted"/>
<organism evidence="1 2">
    <name type="scientific">Oopsacas minuta</name>
    <dbReference type="NCBI Taxonomy" id="111878"/>
    <lineage>
        <taxon>Eukaryota</taxon>
        <taxon>Metazoa</taxon>
        <taxon>Porifera</taxon>
        <taxon>Hexactinellida</taxon>
        <taxon>Hexasterophora</taxon>
        <taxon>Lyssacinosida</taxon>
        <taxon>Leucopsacidae</taxon>
        <taxon>Oopsacas</taxon>
    </lineage>
</organism>
<accession>A0AAV7K5J0</accession>
<dbReference type="AlphaFoldDB" id="A0AAV7K5J0"/>
<dbReference type="EMBL" id="JAKMXF010000164">
    <property type="protein sequence ID" value="KAI6656063.1"/>
    <property type="molecule type" value="Genomic_DNA"/>
</dbReference>
<reference evidence="1 2" key="1">
    <citation type="journal article" date="2023" name="BMC Biol.">
        <title>The compact genome of the sponge Oopsacas minuta (Hexactinellida) is lacking key metazoan core genes.</title>
        <authorList>
            <person name="Santini S."/>
            <person name="Schenkelaars Q."/>
            <person name="Jourda C."/>
            <person name="Duchesne M."/>
            <person name="Belahbib H."/>
            <person name="Rocher C."/>
            <person name="Selva M."/>
            <person name="Riesgo A."/>
            <person name="Vervoort M."/>
            <person name="Leys S.P."/>
            <person name="Kodjabachian L."/>
            <person name="Le Bivic A."/>
            <person name="Borchiellini C."/>
            <person name="Claverie J.M."/>
            <person name="Renard E."/>
        </authorList>
    </citation>
    <scope>NUCLEOTIDE SEQUENCE [LARGE SCALE GENOMIC DNA]</scope>
    <source>
        <strain evidence="1">SPO-2</strain>
    </source>
</reference>
<evidence type="ECO:0000313" key="1">
    <source>
        <dbReference type="EMBL" id="KAI6656063.1"/>
    </source>
</evidence>
<comment type="caution">
    <text evidence="1">The sequence shown here is derived from an EMBL/GenBank/DDBJ whole genome shotgun (WGS) entry which is preliminary data.</text>
</comment>
<keyword evidence="2" id="KW-1185">Reference proteome</keyword>